<dbReference type="Gene3D" id="3.40.710.10">
    <property type="entry name" value="DD-peptidase/beta-lactamase superfamily"/>
    <property type="match status" value="1"/>
</dbReference>
<accession>A0ABN1ZXM4</accession>
<dbReference type="InterPro" id="IPR050789">
    <property type="entry name" value="Diverse_Enzym_Activities"/>
</dbReference>
<dbReference type="RefSeq" id="WP_344294904.1">
    <property type="nucleotide sequence ID" value="NZ_BAAAPF010000401.1"/>
</dbReference>
<dbReference type="Pfam" id="PF00144">
    <property type="entry name" value="Beta-lactamase"/>
    <property type="match status" value="1"/>
</dbReference>
<dbReference type="InterPro" id="IPR001466">
    <property type="entry name" value="Beta-lactam-related"/>
</dbReference>
<dbReference type="EMBL" id="BAAAPF010000401">
    <property type="protein sequence ID" value="GAA1506940.1"/>
    <property type="molecule type" value="Genomic_DNA"/>
</dbReference>
<keyword evidence="3" id="KW-1185">Reference proteome</keyword>
<proteinExistence type="predicted"/>
<protein>
    <submittedName>
        <fullName evidence="2">Serine hydrolase domain-containing protein</fullName>
    </submittedName>
</protein>
<evidence type="ECO:0000313" key="3">
    <source>
        <dbReference type="Proteomes" id="UP001500443"/>
    </source>
</evidence>
<sequence length="393" mass="41989">MTTYGHLYLPARRFLAALLGLLVLVPMAACGTGRDHDRDSGTAGTPAAAKDHPAARAVEKYLDRVWPDGAPGTVVAARGGARVVCSGRGLADPAEGTRAGCGTVYDIASMTKQFTAAAIVKLQTEGRLDVADPLARYVDGVPADKRGITLHHLLTHTAGLPESLGDDYDPVSRAELVSGALAAPLRSRPGETYAYSNTGYSLLAAVVEEASGTGYERYLAERLFRPAGMTDTGYVLPGWDRGRIAVEYDRAGRPQGTPLDHPWAADGPYWNLRGNGGMLSTARDMLRWHRALLGDRVLGGAARSLLFTRYVSEGEGGGSFYGYGWSLLDLDGAPVATHDGGNDWSAGRVARFLDDGTLVFWISSGAMRDGRWDLPAMDRELTTGIAERVRARP</sequence>
<comment type="caution">
    <text evidence="2">The sequence shown here is derived from an EMBL/GenBank/DDBJ whole genome shotgun (WGS) entry which is preliminary data.</text>
</comment>
<feature type="domain" description="Beta-lactamase-related" evidence="1">
    <location>
        <begin position="68"/>
        <end position="346"/>
    </location>
</feature>
<keyword evidence="2" id="KW-0378">Hydrolase</keyword>
<dbReference type="PANTHER" id="PTHR43283:SF3">
    <property type="entry name" value="BETA-LACTAMASE FAMILY PROTEIN (AFU_ORTHOLOGUE AFUA_5G07500)"/>
    <property type="match status" value="1"/>
</dbReference>
<gene>
    <name evidence="2" type="ORF">GCM10009802_62840</name>
</gene>
<dbReference type="SUPFAM" id="SSF56601">
    <property type="entry name" value="beta-lactamase/transpeptidase-like"/>
    <property type="match status" value="1"/>
</dbReference>
<name>A0ABN1ZXM4_9ACTN</name>
<dbReference type="InterPro" id="IPR012338">
    <property type="entry name" value="Beta-lactam/transpept-like"/>
</dbReference>
<evidence type="ECO:0000313" key="2">
    <source>
        <dbReference type="EMBL" id="GAA1506940.1"/>
    </source>
</evidence>
<dbReference type="PANTHER" id="PTHR43283">
    <property type="entry name" value="BETA-LACTAMASE-RELATED"/>
    <property type="match status" value="1"/>
</dbReference>
<organism evidence="2 3">
    <name type="scientific">Streptomyces synnematoformans</name>
    <dbReference type="NCBI Taxonomy" id="415721"/>
    <lineage>
        <taxon>Bacteria</taxon>
        <taxon>Bacillati</taxon>
        <taxon>Actinomycetota</taxon>
        <taxon>Actinomycetes</taxon>
        <taxon>Kitasatosporales</taxon>
        <taxon>Streptomycetaceae</taxon>
        <taxon>Streptomyces</taxon>
    </lineage>
</organism>
<dbReference type="GO" id="GO:0016787">
    <property type="term" value="F:hydrolase activity"/>
    <property type="evidence" value="ECO:0007669"/>
    <property type="project" value="UniProtKB-KW"/>
</dbReference>
<reference evidence="2 3" key="1">
    <citation type="journal article" date="2019" name="Int. J. Syst. Evol. Microbiol.">
        <title>The Global Catalogue of Microorganisms (GCM) 10K type strain sequencing project: providing services to taxonomists for standard genome sequencing and annotation.</title>
        <authorList>
            <consortium name="The Broad Institute Genomics Platform"/>
            <consortium name="The Broad Institute Genome Sequencing Center for Infectious Disease"/>
            <person name="Wu L."/>
            <person name="Ma J."/>
        </authorList>
    </citation>
    <scope>NUCLEOTIDE SEQUENCE [LARGE SCALE GENOMIC DNA]</scope>
    <source>
        <strain evidence="2 3">JCM 15481</strain>
    </source>
</reference>
<evidence type="ECO:0000259" key="1">
    <source>
        <dbReference type="Pfam" id="PF00144"/>
    </source>
</evidence>
<dbReference type="Proteomes" id="UP001500443">
    <property type="component" value="Unassembled WGS sequence"/>
</dbReference>